<protein>
    <submittedName>
        <fullName evidence="1">Uncharacterized protein</fullName>
    </submittedName>
</protein>
<accession>A0A1X9NHC8</accession>
<dbReference type="KEGG" id="osg:BST96_14710"/>
<sequence>MPELEFKMMGPVFDDGVPLHLVTEGLTELQSILDKPYLHLENKQRIFRKDRQSFYIKATSIRQGCLIADLDIIYQTAQLVLPGVMAYGPDTVWNYTRETWGFLKLIYERAKKGETPSYQTNDNGTTTVVYGDGNYTFNGPVTVLAQASIPHYKKLTSLLKVDGVNSVHLGNADTPEVVLDASSKDLFKLDTKIDTDPIAIDCEVFDFNKHSNGGKLKVAMGEAIDKGEYSFTVFGRQGQSDYIYSMLQPRVNIKCLKEVQIDPLGETKVVRLHILEIIP</sequence>
<gene>
    <name evidence="1" type="ORF">BST96_14710</name>
</gene>
<name>A0A1X9NHC8_9GAMM</name>
<keyword evidence="2" id="KW-1185">Reference proteome</keyword>
<dbReference type="AlphaFoldDB" id="A0A1X9NHC8"/>
<dbReference type="STRING" id="716816.BST96_14710"/>
<reference evidence="1 2" key="1">
    <citation type="submission" date="2016-11" db="EMBL/GenBank/DDBJ databases">
        <title>Trade-off between light-utilization and light-protection in marine flavobacteria.</title>
        <authorList>
            <person name="Kumagai Y."/>
        </authorList>
    </citation>
    <scope>NUCLEOTIDE SEQUENCE [LARGE SCALE GENOMIC DNA]</scope>
    <source>
        <strain evidence="1 2">NBRC 107125</strain>
    </source>
</reference>
<dbReference type="RefSeq" id="WP_085759431.1">
    <property type="nucleotide sequence ID" value="NZ_CP019343.1"/>
</dbReference>
<dbReference type="EMBL" id="CP019343">
    <property type="protein sequence ID" value="ARN75255.1"/>
    <property type="molecule type" value="Genomic_DNA"/>
</dbReference>
<dbReference type="OrthoDB" id="7060782at2"/>
<organism evidence="1 2">
    <name type="scientific">Oceanicoccus sagamiensis</name>
    <dbReference type="NCBI Taxonomy" id="716816"/>
    <lineage>
        <taxon>Bacteria</taxon>
        <taxon>Pseudomonadati</taxon>
        <taxon>Pseudomonadota</taxon>
        <taxon>Gammaproteobacteria</taxon>
        <taxon>Cellvibrionales</taxon>
        <taxon>Spongiibacteraceae</taxon>
        <taxon>Oceanicoccus</taxon>
    </lineage>
</organism>
<dbReference type="Proteomes" id="UP000193450">
    <property type="component" value="Chromosome"/>
</dbReference>
<proteinExistence type="predicted"/>
<evidence type="ECO:0000313" key="2">
    <source>
        <dbReference type="Proteomes" id="UP000193450"/>
    </source>
</evidence>
<evidence type="ECO:0000313" key="1">
    <source>
        <dbReference type="EMBL" id="ARN75255.1"/>
    </source>
</evidence>